<organism evidence="1">
    <name type="scientific">marine metagenome</name>
    <dbReference type="NCBI Taxonomy" id="408172"/>
    <lineage>
        <taxon>unclassified sequences</taxon>
        <taxon>metagenomes</taxon>
        <taxon>ecological metagenomes</taxon>
    </lineage>
</organism>
<dbReference type="EMBL" id="UINC01174542">
    <property type="protein sequence ID" value="SVD80722.1"/>
    <property type="molecule type" value="Genomic_DNA"/>
</dbReference>
<protein>
    <submittedName>
        <fullName evidence="1">Uncharacterized protein</fullName>
    </submittedName>
</protein>
<proteinExistence type="predicted"/>
<feature type="non-terminal residue" evidence="1">
    <location>
        <position position="1"/>
    </location>
</feature>
<gene>
    <name evidence="1" type="ORF">METZ01_LOCUS433576</name>
</gene>
<dbReference type="AlphaFoldDB" id="A0A382YBN2"/>
<evidence type="ECO:0000313" key="1">
    <source>
        <dbReference type="EMBL" id="SVD80722.1"/>
    </source>
</evidence>
<dbReference type="Gene3D" id="2.160.20.10">
    <property type="entry name" value="Single-stranded right-handed beta-helix, Pectin lyase-like"/>
    <property type="match status" value="1"/>
</dbReference>
<name>A0A382YBN2_9ZZZZ</name>
<accession>A0A382YBN2</accession>
<reference evidence="1" key="1">
    <citation type="submission" date="2018-05" db="EMBL/GenBank/DDBJ databases">
        <authorList>
            <person name="Lanie J.A."/>
            <person name="Ng W.-L."/>
            <person name="Kazmierczak K.M."/>
            <person name="Andrzejewski T.M."/>
            <person name="Davidsen T.M."/>
            <person name="Wayne K.J."/>
            <person name="Tettelin H."/>
            <person name="Glass J.I."/>
            <person name="Rusch D."/>
            <person name="Podicherti R."/>
            <person name="Tsui H.-C.T."/>
            <person name="Winkler M.E."/>
        </authorList>
    </citation>
    <scope>NUCLEOTIDE SEQUENCE</scope>
</reference>
<feature type="non-terminal residue" evidence="1">
    <location>
        <position position="264"/>
    </location>
</feature>
<dbReference type="InterPro" id="IPR012334">
    <property type="entry name" value="Pectin_lyas_fold"/>
</dbReference>
<sequence>HKDADLIGSDDKILQAGLDYLHRLGGGTLEIRAGEYTMRNTLYLRPGITIRGAGEDTVLKKTPSSSTPLDCDSDWYEAQVHVADPTGFTPGCGIMLRSTRDTRLEVIKDTVTRIDGQTLYLSRRMEKNVWIEDGATAATLFPILTAEWVDDVTVENLVLDGNRAASDEIDGNYAGGVFLQHCDRHTYRHVVSRNYNGDGYSFQVCDDIRFESCRSENNANLGFHPGSGSQRPILTDCISRGNSQGIFFCWGVTDGLAQNCDLSD</sequence>
<dbReference type="InterPro" id="IPR011050">
    <property type="entry name" value="Pectin_lyase_fold/virulence"/>
</dbReference>
<dbReference type="SUPFAM" id="SSF51126">
    <property type="entry name" value="Pectin lyase-like"/>
    <property type="match status" value="1"/>
</dbReference>